<keyword evidence="2" id="KW-1185">Reference proteome</keyword>
<dbReference type="STRING" id="1121939.L861_00010"/>
<gene>
    <name evidence="1" type="ORF">L861_00010</name>
</gene>
<protein>
    <submittedName>
        <fullName evidence="1">Uncharacterized protein</fullName>
    </submittedName>
</protein>
<dbReference type="Proteomes" id="UP000014463">
    <property type="component" value="Unassembled WGS sequence"/>
</dbReference>
<reference evidence="1 2" key="1">
    <citation type="journal article" date="2013" name="Genome Announc.">
        <title>Draft genome sequence of the moderately halophilic gammaproteobacterium Halomonas anticariensis FP35.</title>
        <authorList>
            <person name="Tahrioui A."/>
            <person name="Quesada E."/>
            <person name="Llamas I."/>
        </authorList>
    </citation>
    <scope>NUCLEOTIDE SEQUENCE [LARGE SCALE GENOMIC DNA]</scope>
    <source>
        <strain evidence="2">DSM 16096 / CECT 5854 / LMG 22089 / FP35</strain>
    </source>
</reference>
<comment type="caution">
    <text evidence="1">The sequence shown here is derived from an EMBL/GenBank/DDBJ whole genome shotgun (WGS) entry which is preliminary data.</text>
</comment>
<name>S2KVK9_LITA3</name>
<accession>S2KVK9</accession>
<evidence type="ECO:0000313" key="2">
    <source>
        <dbReference type="Proteomes" id="UP000014463"/>
    </source>
</evidence>
<proteinExistence type="predicted"/>
<dbReference type="AlphaFoldDB" id="S2KVK9"/>
<evidence type="ECO:0000313" key="1">
    <source>
        <dbReference type="EMBL" id="EPC04648.1"/>
    </source>
</evidence>
<dbReference type="EMBL" id="ASTJ01000001">
    <property type="protein sequence ID" value="EPC04648.1"/>
    <property type="molecule type" value="Genomic_DNA"/>
</dbReference>
<sequence>MMPAGMIMVLEMTRIAVHILTTKLVITMTTNIRAVSAPDLSVDNDVINLGGIDLEEGRKIAGVCWTVRKQVAEKSLIIVLDHLLETIRRNLPEHGVWLLVGNSTLQKKTRIVKYRGLWGALAARGIIFNHANSAKEVVRELPEGLRFFGSLKLFEVDLDGAAKALLEEVCSYIFVMPSDTNMEDFLESGWTGDFFEDAEIVSRVVSYDGMMIKRYGQFDDEEKGVVGVGSPRLVSMILM</sequence>
<organism evidence="1 2">
    <name type="scientific">Litchfieldella anticariensis (strain DSM 16096 / CECT 5854 / CIP 108499 / LMG 22089 / FP35)</name>
    <name type="common">Halomonas anticariensis</name>
    <dbReference type="NCBI Taxonomy" id="1121939"/>
    <lineage>
        <taxon>Bacteria</taxon>
        <taxon>Pseudomonadati</taxon>
        <taxon>Pseudomonadota</taxon>
        <taxon>Gammaproteobacteria</taxon>
        <taxon>Oceanospirillales</taxon>
        <taxon>Halomonadaceae</taxon>
        <taxon>Litchfieldella</taxon>
    </lineage>
</organism>